<feature type="region of interest" description="Disordered" evidence="1">
    <location>
        <begin position="1"/>
        <end position="124"/>
    </location>
</feature>
<evidence type="ECO:0000313" key="3">
    <source>
        <dbReference type="EMBL" id="KAK3003043.1"/>
    </source>
</evidence>
<proteinExistence type="predicted"/>
<dbReference type="EMBL" id="JAVXUP010002482">
    <property type="protein sequence ID" value="KAK3003043.1"/>
    <property type="molecule type" value="Genomic_DNA"/>
</dbReference>
<evidence type="ECO:0000256" key="1">
    <source>
        <dbReference type="SAM" id="MobiDB-lite"/>
    </source>
</evidence>
<dbReference type="GO" id="GO:0005516">
    <property type="term" value="F:calmodulin binding"/>
    <property type="evidence" value="ECO:0007669"/>
    <property type="project" value="InterPro"/>
</dbReference>
<dbReference type="Proteomes" id="UP001188597">
    <property type="component" value="Unassembled WGS sequence"/>
</dbReference>
<organism evidence="3 4">
    <name type="scientific">Escallonia herrerae</name>
    <dbReference type="NCBI Taxonomy" id="1293975"/>
    <lineage>
        <taxon>Eukaryota</taxon>
        <taxon>Viridiplantae</taxon>
        <taxon>Streptophyta</taxon>
        <taxon>Embryophyta</taxon>
        <taxon>Tracheophyta</taxon>
        <taxon>Spermatophyta</taxon>
        <taxon>Magnoliopsida</taxon>
        <taxon>eudicotyledons</taxon>
        <taxon>Gunneridae</taxon>
        <taxon>Pentapetalae</taxon>
        <taxon>asterids</taxon>
        <taxon>campanulids</taxon>
        <taxon>Escalloniales</taxon>
        <taxon>Escalloniaceae</taxon>
        <taxon>Escallonia</taxon>
    </lineage>
</organism>
<dbReference type="InterPro" id="IPR024750">
    <property type="entry name" value="Ca_ATPase_N_dom"/>
</dbReference>
<dbReference type="Gene3D" id="1.20.5.170">
    <property type="match status" value="1"/>
</dbReference>
<feature type="region of interest" description="Disordered" evidence="1">
    <location>
        <begin position="248"/>
        <end position="318"/>
    </location>
</feature>
<protein>
    <recommendedName>
        <fullName evidence="2">Calcium-transporting P-type ATPase N-terminal autoinhibitory domain-containing protein</fullName>
    </recommendedName>
</protein>
<feature type="compositionally biased region" description="Pro residues" evidence="1">
    <location>
        <begin position="47"/>
        <end position="57"/>
    </location>
</feature>
<evidence type="ECO:0000259" key="2">
    <source>
        <dbReference type="Pfam" id="PF12515"/>
    </source>
</evidence>
<accession>A0AA89AHZ2</accession>
<dbReference type="FunFam" id="1.20.5.170:FF:000029">
    <property type="entry name" value="Calcium-transporting ATPase"/>
    <property type="match status" value="1"/>
</dbReference>
<comment type="caution">
    <text evidence="3">The sequence shown here is derived from an EMBL/GenBank/DDBJ whole genome shotgun (WGS) entry which is preliminary data.</text>
</comment>
<name>A0AA89AHZ2_9ASTE</name>
<keyword evidence="4" id="KW-1185">Reference proteome</keyword>
<gene>
    <name evidence="3" type="ORF">RJ639_018799</name>
</gene>
<feature type="compositionally biased region" description="Basic and acidic residues" evidence="1">
    <location>
        <begin position="267"/>
        <end position="278"/>
    </location>
</feature>
<sequence>MTSSESYPKLQHSSSISLPLPSSSSAKQPSPSSKTHPCASSSTPASHAPPPPPPPALNHPMAASPAPPTYKLAMTDEPESENDDPHDSSLPLMVIFDTSVTAFSPPSPSSDSAEGEEFRKVAADAQSIPASSSFESSALAASSSTESHVSTSASCSDGVSGRLWLVGRRAASSFCGLLLAGIGGQHVGLVATMIGEIEIGKGKGNDLLDGREEGEVKAKMVCGVCSIPATEKKAPSAKFPSPLTTAPFLPLFLPRQPQPRPLPQPSQREDRRMSEDFKGSPYRRHRNDDDLETRNGHSPSGIHGGGGGDDGNSGPFDIVRTKSASVDRLKRWRQAALVLNASRRFRYTLDLKREEEKKQIIAKIRTHAQVIRVRGLAEKLKTNMDKGVHADEADLLQ</sequence>
<evidence type="ECO:0000313" key="4">
    <source>
        <dbReference type="Proteomes" id="UP001188597"/>
    </source>
</evidence>
<dbReference type="AlphaFoldDB" id="A0AA89AHZ2"/>
<reference evidence="3" key="1">
    <citation type="submission" date="2022-12" db="EMBL/GenBank/DDBJ databases">
        <title>Draft genome assemblies for two species of Escallonia (Escalloniales).</title>
        <authorList>
            <person name="Chanderbali A."/>
            <person name="Dervinis C."/>
            <person name="Anghel I."/>
            <person name="Soltis D."/>
            <person name="Soltis P."/>
            <person name="Zapata F."/>
        </authorList>
    </citation>
    <scope>NUCLEOTIDE SEQUENCE</scope>
    <source>
        <strain evidence="3">UCBG64.0493</strain>
        <tissue evidence="3">Leaf</tissue>
    </source>
</reference>
<feature type="compositionally biased region" description="Basic and acidic residues" evidence="1">
    <location>
        <begin position="286"/>
        <end position="295"/>
    </location>
</feature>
<feature type="compositionally biased region" description="Low complexity" evidence="1">
    <location>
        <begin position="13"/>
        <end position="46"/>
    </location>
</feature>
<dbReference type="Pfam" id="PF12515">
    <property type="entry name" value="CaATP_NAI"/>
    <property type="match status" value="1"/>
</dbReference>
<feature type="compositionally biased region" description="Gly residues" evidence="1">
    <location>
        <begin position="302"/>
        <end position="311"/>
    </location>
</feature>
<feature type="domain" description="Calcium-transporting P-type ATPase N-terminal autoinhibitory" evidence="2">
    <location>
        <begin position="315"/>
        <end position="356"/>
    </location>
</feature>